<dbReference type="PANTHER" id="PTHR36766:SF40">
    <property type="entry name" value="DISEASE RESISTANCE PROTEIN RGA3"/>
    <property type="match status" value="1"/>
</dbReference>
<feature type="domain" description="Disease resistance R13L4/SHOC-2-like LRR" evidence="11">
    <location>
        <begin position="606"/>
        <end position="730"/>
    </location>
</feature>
<dbReference type="GO" id="GO:0009626">
    <property type="term" value="P:plant-type hypersensitive response"/>
    <property type="evidence" value="ECO:0007669"/>
    <property type="project" value="UniProtKB-ARBA"/>
</dbReference>
<dbReference type="EnsemblPlants" id="OGLUM02G03720.2">
    <property type="protein sequence ID" value="OGLUM02G03720.2"/>
    <property type="gene ID" value="OGLUM02G03720"/>
</dbReference>
<evidence type="ECO:0000256" key="4">
    <source>
        <dbReference type="ARBA" id="ARBA00022741"/>
    </source>
</evidence>
<evidence type="ECO:0000256" key="2">
    <source>
        <dbReference type="ARBA" id="ARBA00022614"/>
    </source>
</evidence>
<keyword evidence="3" id="KW-0677">Repeat</keyword>
<evidence type="ECO:0000256" key="1">
    <source>
        <dbReference type="ARBA" id="ARBA00008894"/>
    </source>
</evidence>
<keyword evidence="7" id="KW-0175">Coiled coil</keyword>
<evidence type="ECO:0000256" key="5">
    <source>
        <dbReference type="ARBA" id="ARBA00022821"/>
    </source>
</evidence>
<name>A0A0D9YMC0_9ORYZ</name>
<dbReference type="Pfam" id="PF23559">
    <property type="entry name" value="WHD_DRP"/>
    <property type="match status" value="1"/>
</dbReference>
<dbReference type="FunFam" id="1.10.10.10:FF:000322">
    <property type="entry name" value="Probable disease resistance protein At1g63360"/>
    <property type="match status" value="1"/>
</dbReference>
<dbReference type="InterPro" id="IPR027417">
    <property type="entry name" value="P-loop_NTPase"/>
</dbReference>
<dbReference type="HOGENOM" id="CLU_000837_8_7_1"/>
<dbReference type="InterPro" id="IPR032675">
    <property type="entry name" value="LRR_dom_sf"/>
</dbReference>
<keyword evidence="2" id="KW-0433">Leucine-rich repeat</keyword>
<dbReference type="SUPFAM" id="SSF52058">
    <property type="entry name" value="L domain-like"/>
    <property type="match status" value="1"/>
</dbReference>
<dbReference type="InterPro" id="IPR058922">
    <property type="entry name" value="WHD_DRP"/>
</dbReference>
<dbReference type="Proteomes" id="UP000026961">
    <property type="component" value="Chromosome 2"/>
</dbReference>
<dbReference type="Gene3D" id="1.20.5.4130">
    <property type="match status" value="2"/>
</dbReference>
<evidence type="ECO:0000259" key="12">
    <source>
        <dbReference type="Pfam" id="PF25019"/>
    </source>
</evidence>
<keyword evidence="5" id="KW-0611">Plant defense</keyword>
<feature type="domain" description="NB-ARC" evidence="8">
    <location>
        <begin position="290"/>
        <end position="413"/>
    </location>
</feature>
<sequence>MSGGAEMIAGAVVQRVAGMLGDNAWERIQLLWNFQEDVQDMKSKMTDLKVALSYADKHSRETDDNALVLRHWLNKYKSVAYDMEDTLDELLTNAMIWENSPCTRAARMLGDIAWERIQLLWNFQEDAQEMESKMTDLKVAHSYADKRSRETDDDALVLRHWLNKYKSVAYDMEDTLDELLTNAMIWKNSRCTVKLFFSSINPLIVRIAMSHKMRNIRVNLDKIVENQKKSPRLTLPTPTRQDSNENWRETFIGHTDEIEMVGRESEKKEILTKVLLKDGGQESSTIQPFQESSIIPIVGLGGMGKTTLAKAVYTDKETDMFDVKAWVHVSMEFQLNKIVSGIISHVEGSTPAKDADLQNLKSQLDRILCDKLYLIVLDDLWEEGRSKLEKLMNMLQSGKKGSKIIVTTRSEKVRCSGVPLVAKALGYVMQKHCTREEWFEIKNSNILDTTKDDDEGILKGLLLSYYHMPPQLKLCFMYCSMFPKSHVIDHDCLIQQWIALGFIQDTDGQPLQKVAMEYVNELLGMSFLTIFTSPTVLAARMIFKATFRLHMHDMVHELARHVAGDEFSYTNGTENRNTKRDKLNCHYHLLLNQNETSSAYKSLATKVRALHFRGCNKAHLPKQAFSHALCLRVLDLGGCQVSELPSSVYKLKLLKYLDASSLCISNLPKSLNHLLNLQTLILSNTPLKTLPTNIGCLQKLQYFDLSGCANLNELPTSFGDLSSLLFLNLASCHELEALPMSFGDLNRLQFLSLSDCYKLISLPESCCQLHDLAHLDLSDCHNLGKLPDCIDQLSKLEYLNMTSCSKVEALSDSLCKLMMLRHLNLSYCIRLEHLPSCIGDLQLQSLDIEGNFVLQDLPDSIFNMSTLKNVEGTFTPFSDELEKLRKNLKLEGFCKIDGGSTDLCSRITELKKTHYHELQIQGLEDFKHLEGIEHAILLNSLKLTKLTFSWQPKQYISETAHHKTVLGMLVPPRSLHLTIKGYCGIELPKWMLEIRSFLPHLTTIHLESLIECNRLPPLGCLPNLRALVMAEMPKIKGVGPEFYGDYGSCQKLRIIFLISMDNLEEWWTTRSSKQDNKLFLIPNLHLLWASDCPKLKFLPYPLRSMTWFVDNSNHVLPEHGFGNLTSATSPLHLCIKRAPNSPEMWRRAQHLSSITTLTLESIAGLRALPEAIQCFTSLRSLGIKGCVELETLPEFLGDYFTCLEDIWFETCPMLSSLPESIRRLTKLKKLKIINCPVLSEKCQGEDRHKIAHIPELIFMLADTVSRVRVTANWRSKSLDFRWHLSLWKKRKGWLSCRSSLSVAAYQAGLNLGICLSVREGSRWVRFLALQL</sequence>
<dbReference type="eggNOG" id="KOG4658">
    <property type="taxonomic scope" value="Eukaryota"/>
</dbReference>
<evidence type="ECO:0000313" key="13">
    <source>
        <dbReference type="EnsemblPlants" id="OGLUM02G03720.2"/>
    </source>
</evidence>
<protein>
    <recommendedName>
        <fullName evidence="15">NB-ARC domain-containing protein</fullName>
    </recommendedName>
</protein>
<dbReference type="PANTHER" id="PTHR36766">
    <property type="entry name" value="PLANT BROAD-SPECTRUM MILDEW RESISTANCE PROTEIN RPW8"/>
    <property type="match status" value="1"/>
</dbReference>
<dbReference type="Gramene" id="OGLUM02G03720.2">
    <property type="protein sequence ID" value="OGLUM02G03720.2"/>
    <property type="gene ID" value="OGLUM02G03720"/>
</dbReference>
<dbReference type="Gene3D" id="3.80.10.10">
    <property type="entry name" value="Ribonuclease Inhibitor"/>
    <property type="match status" value="4"/>
</dbReference>
<keyword evidence="4" id="KW-0547">Nucleotide-binding</keyword>
<evidence type="ECO:0000259" key="11">
    <source>
        <dbReference type="Pfam" id="PF23598"/>
    </source>
</evidence>
<dbReference type="GO" id="GO:0002758">
    <property type="term" value="P:innate immune response-activating signaling pathway"/>
    <property type="evidence" value="ECO:0007669"/>
    <property type="project" value="UniProtKB-ARBA"/>
</dbReference>
<dbReference type="InterPro" id="IPR002182">
    <property type="entry name" value="NB-ARC"/>
</dbReference>
<dbReference type="Pfam" id="PF18052">
    <property type="entry name" value="Rx_N"/>
    <property type="match status" value="2"/>
</dbReference>
<feature type="domain" description="Disease resistance N-terminal" evidence="9">
    <location>
        <begin position="106"/>
        <end position="190"/>
    </location>
</feature>
<dbReference type="GO" id="GO:0043531">
    <property type="term" value="F:ADP binding"/>
    <property type="evidence" value="ECO:0007669"/>
    <property type="project" value="InterPro"/>
</dbReference>
<dbReference type="InterPro" id="IPR041118">
    <property type="entry name" value="Rx_N"/>
</dbReference>
<accession>A0A0D9YMC0</accession>
<evidence type="ECO:0000313" key="14">
    <source>
        <dbReference type="Proteomes" id="UP000026961"/>
    </source>
</evidence>
<comment type="similarity">
    <text evidence="1">Belongs to the disease resistance NB-LRR family.</text>
</comment>
<proteinExistence type="inferred from homology"/>
<dbReference type="Pfam" id="PF25019">
    <property type="entry name" value="LRR_R13L1-DRL21"/>
    <property type="match status" value="1"/>
</dbReference>
<dbReference type="SUPFAM" id="SSF52540">
    <property type="entry name" value="P-loop containing nucleoside triphosphate hydrolases"/>
    <property type="match status" value="1"/>
</dbReference>
<dbReference type="InterPro" id="IPR055414">
    <property type="entry name" value="LRR_R13L4/SHOC2-like"/>
</dbReference>
<dbReference type="InterPro" id="IPR036388">
    <property type="entry name" value="WH-like_DNA-bd_sf"/>
</dbReference>
<keyword evidence="6" id="KW-0067">ATP-binding</keyword>
<evidence type="ECO:0000256" key="6">
    <source>
        <dbReference type="ARBA" id="ARBA00022840"/>
    </source>
</evidence>
<evidence type="ECO:0000259" key="9">
    <source>
        <dbReference type="Pfam" id="PF18052"/>
    </source>
</evidence>
<dbReference type="Gene3D" id="1.10.10.10">
    <property type="entry name" value="Winged helix-like DNA-binding domain superfamily/Winged helix DNA-binding domain"/>
    <property type="match status" value="1"/>
</dbReference>
<dbReference type="Pfam" id="PF23598">
    <property type="entry name" value="LRR_14"/>
    <property type="match status" value="1"/>
</dbReference>
<evidence type="ECO:0000259" key="8">
    <source>
        <dbReference type="Pfam" id="PF00931"/>
    </source>
</evidence>
<evidence type="ECO:0008006" key="15">
    <source>
        <dbReference type="Google" id="ProtNLM"/>
    </source>
</evidence>
<reference evidence="13" key="2">
    <citation type="submission" date="2018-05" db="EMBL/GenBank/DDBJ databases">
        <title>OgluRS3 (Oryza glumaepatula Reference Sequence Version 3).</title>
        <authorList>
            <person name="Zhang J."/>
            <person name="Kudrna D."/>
            <person name="Lee S."/>
            <person name="Talag J."/>
            <person name="Welchert J."/>
            <person name="Wing R.A."/>
        </authorList>
    </citation>
    <scope>NUCLEOTIDE SEQUENCE [LARGE SCALE GENOMIC DNA]</scope>
</reference>
<feature type="domain" description="Disease resistance N-terminal" evidence="9">
    <location>
        <begin position="12"/>
        <end position="99"/>
    </location>
</feature>
<dbReference type="Gene3D" id="3.40.50.300">
    <property type="entry name" value="P-loop containing nucleotide triphosphate hydrolases"/>
    <property type="match status" value="1"/>
</dbReference>
<feature type="domain" description="Disease resistance protein winged helix" evidence="10">
    <location>
        <begin position="481"/>
        <end position="559"/>
    </location>
</feature>
<dbReference type="STRING" id="40148.A0A0D9YMC0"/>
<dbReference type="SUPFAM" id="SSF52047">
    <property type="entry name" value="RNI-like"/>
    <property type="match status" value="1"/>
</dbReference>
<reference evidence="13" key="1">
    <citation type="submission" date="2015-04" db="UniProtKB">
        <authorList>
            <consortium name="EnsemblPlants"/>
        </authorList>
    </citation>
    <scope>IDENTIFICATION</scope>
</reference>
<dbReference type="PRINTS" id="PR00364">
    <property type="entry name" value="DISEASERSIST"/>
</dbReference>
<dbReference type="InterPro" id="IPR056789">
    <property type="entry name" value="LRR_R13L1-DRL21"/>
</dbReference>
<organism evidence="13">
    <name type="scientific">Oryza glumipatula</name>
    <dbReference type="NCBI Taxonomy" id="40148"/>
    <lineage>
        <taxon>Eukaryota</taxon>
        <taxon>Viridiplantae</taxon>
        <taxon>Streptophyta</taxon>
        <taxon>Embryophyta</taxon>
        <taxon>Tracheophyta</taxon>
        <taxon>Spermatophyta</taxon>
        <taxon>Magnoliopsida</taxon>
        <taxon>Liliopsida</taxon>
        <taxon>Poales</taxon>
        <taxon>Poaceae</taxon>
        <taxon>BOP clade</taxon>
        <taxon>Oryzoideae</taxon>
        <taxon>Oryzeae</taxon>
        <taxon>Oryzinae</taxon>
        <taxon>Oryza</taxon>
    </lineage>
</organism>
<dbReference type="Pfam" id="PF00931">
    <property type="entry name" value="NB-ARC"/>
    <property type="match status" value="1"/>
</dbReference>
<keyword evidence="14" id="KW-1185">Reference proteome</keyword>
<evidence type="ECO:0000259" key="10">
    <source>
        <dbReference type="Pfam" id="PF23559"/>
    </source>
</evidence>
<evidence type="ECO:0000256" key="7">
    <source>
        <dbReference type="ARBA" id="ARBA00023054"/>
    </source>
</evidence>
<dbReference type="GO" id="GO:0005524">
    <property type="term" value="F:ATP binding"/>
    <property type="evidence" value="ECO:0007669"/>
    <property type="project" value="UniProtKB-KW"/>
</dbReference>
<evidence type="ECO:0000256" key="3">
    <source>
        <dbReference type="ARBA" id="ARBA00022737"/>
    </source>
</evidence>
<feature type="domain" description="R13L1/DRL21-like LRR repeat region" evidence="12">
    <location>
        <begin position="908"/>
        <end position="1032"/>
    </location>
</feature>
<dbReference type="GO" id="GO:0042742">
    <property type="term" value="P:defense response to bacterium"/>
    <property type="evidence" value="ECO:0007669"/>
    <property type="project" value="UniProtKB-ARBA"/>
</dbReference>